<dbReference type="EMBL" id="BPLR01001894">
    <property type="protein sequence ID" value="GIX67694.1"/>
    <property type="molecule type" value="Genomic_DNA"/>
</dbReference>
<keyword evidence="2" id="KW-1185">Reference proteome</keyword>
<sequence>MFFRNFLPGIHCEGNFGILDTENRFLEYFWGAWFLNQGMIIDFAYSNFNSQIFHCLPNTATPPYGSSSPCDDDDDDASVTSRVLTLVALSRLSPFLMRGLETLRDQ</sequence>
<dbReference type="Proteomes" id="UP001054945">
    <property type="component" value="Unassembled WGS sequence"/>
</dbReference>
<protein>
    <submittedName>
        <fullName evidence="1">Uncharacterized protein</fullName>
    </submittedName>
</protein>
<reference evidence="1 2" key="1">
    <citation type="submission" date="2021-06" db="EMBL/GenBank/DDBJ databases">
        <title>Caerostris extrusa draft genome.</title>
        <authorList>
            <person name="Kono N."/>
            <person name="Arakawa K."/>
        </authorList>
    </citation>
    <scope>NUCLEOTIDE SEQUENCE [LARGE SCALE GENOMIC DNA]</scope>
</reference>
<name>A0AAV4MA60_CAEEX</name>
<evidence type="ECO:0000313" key="1">
    <source>
        <dbReference type="EMBL" id="GIX67694.1"/>
    </source>
</evidence>
<organism evidence="1 2">
    <name type="scientific">Caerostris extrusa</name>
    <name type="common">Bark spider</name>
    <name type="synonym">Caerostris bankana</name>
    <dbReference type="NCBI Taxonomy" id="172846"/>
    <lineage>
        <taxon>Eukaryota</taxon>
        <taxon>Metazoa</taxon>
        <taxon>Ecdysozoa</taxon>
        <taxon>Arthropoda</taxon>
        <taxon>Chelicerata</taxon>
        <taxon>Arachnida</taxon>
        <taxon>Araneae</taxon>
        <taxon>Araneomorphae</taxon>
        <taxon>Entelegynae</taxon>
        <taxon>Araneoidea</taxon>
        <taxon>Araneidae</taxon>
        <taxon>Caerostris</taxon>
    </lineage>
</organism>
<accession>A0AAV4MA60</accession>
<comment type="caution">
    <text evidence="1">The sequence shown here is derived from an EMBL/GenBank/DDBJ whole genome shotgun (WGS) entry which is preliminary data.</text>
</comment>
<gene>
    <name evidence="1" type="ORF">CEXT_649951</name>
</gene>
<evidence type="ECO:0000313" key="2">
    <source>
        <dbReference type="Proteomes" id="UP001054945"/>
    </source>
</evidence>
<proteinExistence type="predicted"/>
<dbReference type="AlphaFoldDB" id="A0AAV4MA60"/>